<keyword evidence="1" id="KW-0812">Transmembrane</keyword>
<dbReference type="AlphaFoldDB" id="A0A818HDN6"/>
<reference evidence="2" key="1">
    <citation type="submission" date="2021-02" db="EMBL/GenBank/DDBJ databases">
        <authorList>
            <person name="Nowell W R."/>
        </authorList>
    </citation>
    <scope>NUCLEOTIDE SEQUENCE</scope>
</reference>
<dbReference type="EMBL" id="CAJNYD010003399">
    <property type="protein sequence ID" value="CAF3506406.1"/>
    <property type="molecule type" value="Genomic_DNA"/>
</dbReference>
<sequence>MRRHSLDPESIRKQIISVFTIPSRKRQSLTNNNQPNHGIFSFARRTRRYSVPDKNHIDISNNNAELHPIKEVSTFIFVSTCFFTCLLACFAILFAY</sequence>
<evidence type="ECO:0000313" key="2">
    <source>
        <dbReference type="EMBL" id="CAF3506406.1"/>
    </source>
</evidence>
<proteinExistence type="predicted"/>
<comment type="caution">
    <text evidence="2">The sequence shown here is derived from an EMBL/GenBank/DDBJ whole genome shotgun (WGS) entry which is preliminary data.</text>
</comment>
<keyword evidence="1" id="KW-1133">Transmembrane helix</keyword>
<name>A0A818HDN6_9BILA</name>
<keyword evidence="1" id="KW-0472">Membrane</keyword>
<dbReference type="Proteomes" id="UP000663833">
    <property type="component" value="Unassembled WGS sequence"/>
</dbReference>
<feature type="transmembrane region" description="Helical" evidence="1">
    <location>
        <begin position="75"/>
        <end position="95"/>
    </location>
</feature>
<gene>
    <name evidence="2" type="ORF">LUA448_LOCUS25608</name>
</gene>
<evidence type="ECO:0000313" key="3">
    <source>
        <dbReference type="Proteomes" id="UP000663833"/>
    </source>
</evidence>
<protein>
    <submittedName>
        <fullName evidence="2">Uncharacterized protein</fullName>
    </submittedName>
</protein>
<accession>A0A818HDN6</accession>
<organism evidence="2 3">
    <name type="scientific">Rotaria socialis</name>
    <dbReference type="NCBI Taxonomy" id="392032"/>
    <lineage>
        <taxon>Eukaryota</taxon>
        <taxon>Metazoa</taxon>
        <taxon>Spiralia</taxon>
        <taxon>Gnathifera</taxon>
        <taxon>Rotifera</taxon>
        <taxon>Eurotatoria</taxon>
        <taxon>Bdelloidea</taxon>
        <taxon>Philodinida</taxon>
        <taxon>Philodinidae</taxon>
        <taxon>Rotaria</taxon>
    </lineage>
</organism>
<evidence type="ECO:0000256" key="1">
    <source>
        <dbReference type="SAM" id="Phobius"/>
    </source>
</evidence>